<dbReference type="Pfam" id="PF08020">
    <property type="entry name" value="DUF1706"/>
    <property type="match status" value="1"/>
</dbReference>
<reference evidence="2 3" key="1">
    <citation type="submission" date="2006-05" db="EMBL/GenBank/DDBJ databases">
        <authorList>
            <person name="King G."/>
            <person name="Ferriera S."/>
            <person name="Johnson J."/>
            <person name="Kravitz S."/>
            <person name="Beeson K."/>
            <person name="Sutton G."/>
            <person name="Rogers Y.-H."/>
            <person name="Friedman R."/>
            <person name="Frazier M."/>
            <person name="Venter J.C."/>
        </authorList>
    </citation>
    <scope>NUCLEOTIDE SEQUENCE [LARGE SCALE GENOMIC DNA]</scope>
    <source>
        <strain evidence="3">ATCC 25650 / DSM 13394 / JCM 20685 / NBRC 16684 / NCIMB 2208 / IAM 12614 / B1</strain>
    </source>
</reference>
<dbReference type="OrthoDB" id="5347938at2"/>
<evidence type="ECO:0000313" key="2">
    <source>
        <dbReference type="EMBL" id="EAV44631.1"/>
    </source>
</evidence>
<dbReference type="eggNOG" id="COG4283">
    <property type="taxonomic scope" value="Bacteria"/>
</dbReference>
<dbReference type="PANTHER" id="PTHR40658">
    <property type="match status" value="1"/>
</dbReference>
<dbReference type="InterPro" id="IPR034660">
    <property type="entry name" value="DinB/YfiT-like"/>
</dbReference>
<proteinExistence type="predicted"/>
<dbReference type="Gene3D" id="1.20.120.450">
    <property type="entry name" value="dinb family like domain"/>
    <property type="match status" value="1"/>
</dbReference>
<dbReference type="InterPro" id="IPR012550">
    <property type="entry name" value="DUF1706"/>
</dbReference>
<protein>
    <recommendedName>
        <fullName evidence="4">ClbS/DfsB family four-helix bundle protein</fullName>
    </recommendedName>
</protein>
<dbReference type="PANTHER" id="PTHR40658:SF4">
    <property type="entry name" value="HYPOTHETICAL CYTOSOLIC PROTEIN"/>
    <property type="match status" value="1"/>
</dbReference>
<dbReference type="RefSeq" id="WP_006933550.1">
    <property type="nucleotide sequence ID" value="NZ_AAUW01000005.1"/>
</dbReference>
<dbReference type="EMBL" id="AAUW01000005">
    <property type="protein sequence ID" value="EAV44631.1"/>
    <property type="molecule type" value="Genomic_DNA"/>
</dbReference>
<feature type="compositionally biased region" description="Basic and acidic residues" evidence="1">
    <location>
        <begin position="161"/>
        <end position="173"/>
    </location>
</feature>
<name>A0NR50_ROSAI</name>
<dbReference type="SUPFAM" id="SSF109854">
    <property type="entry name" value="DinB/YfiT-like putative metalloenzymes"/>
    <property type="match status" value="1"/>
</dbReference>
<dbReference type="AlphaFoldDB" id="A0NR50"/>
<evidence type="ECO:0000256" key="1">
    <source>
        <dbReference type="SAM" id="MobiDB-lite"/>
    </source>
</evidence>
<accession>A0NR50</accession>
<dbReference type="Proteomes" id="UP000004848">
    <property type="component" value="Unassembled WGS sequence"/>
</dbReference>
<dbReference type="GeneID" id="68845994"/>
<sequence length="181" mass="20774">MPATSKTELLAASEREFSKLQQLLDDLPAMLRLEKDADGISPKDIVGHRAHWIDLFLGWYRDGLAGRPVWFPAKGYKWNETPRYNADLRQRQSGLSWQSVRSLLDSNHAELLALIEGLDEEELYGGPMKGSNNKWTTGRWAEAAGPSHYRSATKYLRQRRTRFEEERDRRNSDVRGQSGVT</sequence>
<evidence type="ECO:0008006" key="4">
    <source>
        <dbReference type="Google" id="ProtNLM"/>
    </source>
</evidence>
<comment type="caution">
    <text evidence="2">The sequence shown here is derived from an EMBL/GenBank/DDBJ whole genome shotgun (WGS) entry which is preliminary data.</text>
</comment>
<evidence type="ECO:0000313" key="3">
    <source>
        <dbReference type="Proteomes" id="UP000004848"/>
    </source>
</evidence>
<gene>
    <name evidence="2" type="ORF">SIAM614_07123</name>
</gene>
<feature type="region of interest" description="Disordered" evidence="1">
    <location>
        <begin position="160"/>
        <end position="181"/>
    </location>
</feature>
<organism evidence="2 3">
    <name type="scientific">Roseibium aggregatum (strain ATCC 25650 / DSM 13394 / JCM 20685 / NBRC 16684 / NCIMB 2208 / IAM 12614 / B1)</name>
    <name type="common">Stappia aggregata</name>
    <dbReference type="NCBI Taxonomy" id="384765"/>
    <lineage>
        <taxon>Bacteria</taxon>
        <taxon>Pseudomonadati</taxon>
        <taxon>Pseudomonadota</taxon>
        <taxon>Alphaproteobacteria</taxon>
        <taxon>Hyphomicrobiales</taxon>
        <taxon>Stappiaceae</taxon>
        <taxon>Roseibium</taxon>
    </lineage>
</organism>